<reference evidence="1" key="2">
    <citation type="submission" date="2021-01" db="EMBL/GenBank/DDBJ databases">
        <authorList>
            <person name="Schikora-Tamarit M.A."/>
        </authorList>
    </citation>
    <scope>NUCLEOTIDE SEQUENCE</scope>
    <source>
        <strain evidence="1">CBS2887</strain>
    </source>
</reference>
<dbReference type="AlphaFoldDB" id="A0A9P8PXA6"/>
<feature type="non-terminal residue" evidence="1">
    <location>
        <position position="1"/>
    </location>
</feature>
<comment type="caution">
    <text evidence="1">The sequence shown here is derived from an EMBL/GenBank/DDBJ whole genome shotgun (WGS) entry which is preliminary data.</text>
</comment>
<reference evidence="1" key="1">
    <citation type="journal article" date="2021" name="Open Biol.">
        <title>Shared evolutionary footprints suggest mitochondrial oxidative damage underlies multiple complex I losses in fungi.</title>
        <authorList>
            <person name="Schikora-Tamarit M.A."/>
            <person name="Marcet-Houben M."/>
            <person name="Nosek J."/>
            <person name="Gabaldon T."/>
        </authorList>
    </citation>
    <scope>NUCLEOTIDE SEQUENCE</scope>
    <source>
        <strain evidence="1">CBS2887</strain>
    </source>
</reference>
<dbReference type="Proteomes" id="UP000774326">
    <property type="component" value="Unassembled WGS sequence"/>
</dbReference>
<name>A0A9P8PXA6_WICPI</name>
<evidence type="ECO:0000313" key="1">
    <source>
        <dbReference type="EMBL" id="KAH3680051.1"/>
    </source>
</evidence>
<dbReference type="EMBL" id="JAEUBG010004801">
    <property type="protein sequence ID" value="KAH3680051.1"/>
    <property type="molecule type" value="Genomic_DNA"/>
</dbReference>
<keyword evidence="2" id="KW-1185">Reference proteome</keyword>
<proteinExistence type="predicted"/>
<evidence type="ECO:0000313" key="2">
    <source>
        <dbReference type="Proteomes" id="UP000774326"/>
    </source>
</evidence>
<protein>
    <submittedName>
        <fullName evidence="1">Uncharacterized protein</fullName>
    </submittedName>
</protein>
<accession>A0A9P8PXA6</accession>
<sequence>LSPNIVPIQSIDFRSDHFPFVEVGTGIQGPF</sequence>
<gene>
    <name evidence="1" type="ORF">WICPIJ_008418</name>
</gene>
<organism evidence="1 2">
    <name type="scientific">Wickerhamomyces pijperi</name>
    <name type="common">Yeast</name>
    <name type="synonym">Pichia pijperi</name>
    <dbReference type="NCBI Taxonomy" id="599730"/>
    <lineage>
        <taxon>Eukaryota</taxon>
        <taxon>Fungi</taxon>
        <taxon>Dikarya</taxon>
        <taxon>Ascomycota</taxon>
        <taxon>Saccharomycotina</taxon>
        <taxon>Saccharomycetes</taxon>
        <taxon>Phaffomycetales</taxon>
        <taxon>Wickerhamomycetaceae</taxon>
        <taxon>Wickerhamomyces</taxon>
    </lineage>
</organism>